<keyword evidence="8" id="KW-0966">Cell projection</keyword>
<dbReference type="Proteomes" id="UP000065807">
    <property type="component" value="Chromosome"/>
</dbReference>
<dbReference type="PRINTS" id="PR01006">
    <property type="entry name" value="FLGHOOKFLIE"/>
</dbReference>
<proteinExistence type="inferred from homology"/>
<protein>
    <recommendedName>
        <fullName evidence="4 5">Flagellar hook-basal body complex protein FliE</fullName>
    </recommendedName>
</protein>
<dbReference type="GO" id="GO:0003774">
    <property type="term" value="F:cytoskeletal motor activity"/>
    <property type="evidence" value="ECO:0007669"/>
    <property type="project" value="InterPro"/>
</dbReference>
<keyword evidence="8" id="KW-0282">Flagellum</keyword>
<keyword evidence="6" id="KW-0175">Coiled coil</keyword>
<evidence type="ECO:0000256" key="5">
    <source>
        <dbReference type="NCBIfam" id="TIGR00205"/>
    </source>
</evidence>
<dbReference type="PATRIC" id="fig|1555112.3.peg.1683"/>
<gene>
    <name evidence="4" type="primary">fliE</name>
    <name evidence="8" type="ORF">LIP_1650</name>
</gene>
<dbReference type="NCBIfam" id="TIGR00205">
    <property type="entry name" value="fliE"/>
    <property type="match status" value="1"/>
</dbReference>
<accession>A0A0K2SK52</accession>
<organism evidence="8 9">
    <name type="scientific">Limnochorda pilosa</name>
    <dbReference type="NCBI Taxonomy" id="1555112"/>
    <lineage>
        <taxon>Bacteria</taxon>
        <taxon>Bacillati</taxon>
        <taxon>Bacillota</taxon>
        <taxon>Limnochordia</taxon>
        <taxon>Limnochordales</taxon>
        <taxon>Limnochordaceae</taxon>
        <taxon>Limnochorda</taxon>
    </lineage>
</organism>
<dbReference type="HAMAP" id="MF_00724">
    <property type="entry name" value="FliE"/>
    <property type="match status" value="1"/>
</dbReference>
<comment type="similarity">
    <text evidence="2 4">Belongs to the FliE family.</text>
</comment>
<dbReference type="GO" id="GO:0071973">
    <property type="term" value="P:bacterial-type flagellum-dependent cell motility"/>
    <property type="evidence" value="ECO:0007669"/>
    <property type="project" value="InterPro"/>
</dbReference>
<dbReference type="OrthoDB" id="9812413at2"/>
<evidence type="ECO:0000256" key="4">
    <source>
        <dbReference type="HAMAP-Rule" id="MF_00724"/>
    </source>
</evidence>
<keyword evidence="8" id="KW-0969">Cilium</keyword>
<dbReference type="InterPro" id="IPR001624">
    <property type="entry name" value="FliE"/>
</dbReference>
<reference evidence="9" key="1">
    <citation type="submission" date="2015-07" db="EMBL/GenBank/DDBJ databases">
        <title>Complete genome sequence and phylogenetic analysis of Limnochorda pilosa.</title>
        <authorList>
            <person name="Watanabe M."/>
            <person name="Kojima H."/>
            <person name="Fukui M."/>
        </authorList>
    </citation>
    <scope>NUCLEOTIDE SEQUENCE [LARGE SCALE GENOMIC DNA]</scope>
    <source>
        <strain evidence="9">HC45</strain>
    </source>
</reference>
<dbReference type="EMBL" id="AP014924">
    <property type="protein sequence ID" value="BAS27496.1"/>
    <property type="molecule type" value="Genomic_DNA"/>
</dbReference>
<feature type="coiled-coil region" evidence="6">
    <location>
        <begin position="34"/>
        <end position="64"/>
    </location>
</feature>
<evidence type="ECO:0000313" key="9">
    <source>
        <dbReference type="Proteomes" id="UP000065807"/>
    </source>
</evidence>
<feature type="region of interest" description="Disordered" evidence="7">
    <location>
        <begin position="1"/>
        <end position="30"/>
    </location>
</feature>
<dbReference type="STRING" id="1555112.LIP_1650"/>
<comment type="subcellular location">
    <subcellularLocation>
        <location evidence="1 4">Bacterial flagellum basal body</location>
    </subcellularLocation>
</comment>
<sequence>MIERVARPVAPEVLAPRGPASERASAPEGRGGFAEMLESQLEAVNRLQARAEEEAQSLARGEVENLHQVMITAEKAQLALELTVAIRNKVLEAYQEISRMQL</sequence>
<dbReference type="GO" id="GO:0005198">
    <property type="term" value="F:structural molecule activity"/>
    <property type="evidence" value="ECO:0007669"/>
    <property type="project" value="UniProtKB-UniRule"/>
</dbReference>
<evidence type="ECO:0000256" key="2">
    <source>
        <dbReference type="ARBA" id="ARBA00009272"/>
    </source>
</evidence>
<evidence type="ECO:0000256" key="7">
    <source>
        <dbReference type="SAM" id="MobiDB-lite"/>
    </source>
</evidence>
<reference evidence="9" key="2">
    <citation type="journal article" date="2016" name="Int. J. Syst. Evol. Microbiol.">
        <title>Complete genome sequence and cell structure of Limnochorda pilosa, a Gram-negative spore-former within the phylum Firmicutes.</title>
        <authorList>
            <person name="Watanabe M."/>
            <person name="Kojima H."/>
            <person name="Fukui M."/>
        </authorList>
    </citation>
    <scope>NUCLEOTIDE SEQUENCE [LARGE SCALE GENOMIC DNA]</scope>
    <source>
        <strain evidence="9">HC45</strain>
    </source>
</reference>
<dbReference type="PANTHER" id="PTHR34653">
    <property type="match status" value="1"/>
</dbReference>
<dbReference type="AlphaFoldDB" id="A0A0K2SK52"/>
<evidence type="ECO:0000256" key="1">
    <source>
        <dbReference type="ARBA" id="ARBA00004117"/>
    </source>
</evidence>
<name>A0A0K2SK52_LIMPI</name>
<dbReference type="KEGG" id="lpil:LIP_1650"/>
<dbReference type="PANTHER" id="PTHR34653:SF1">
    <property type="entry name" value="FLAGELLAR HOOK-BASAL BODY COMPLEX PROTEIN FLIE"/>
    <property type="match status" value="1"/>
</dbReference>
<evidence type="ECO:0000313" key="8">
    <source>
        <dbReference type="EMBL" id="BAS27496.1"/>
    </source>
</evidence>
<evidence type="ECO:0000256" key="3">
    <source>
        <dbReference type="ARBA" id="ARBA00023143"/>
    </source>
</evidence>
<keyword evidence="3 4" id="KW-0975">Bacterial flagellum</keyword>
<dbReference type="RefSeq" id="WP_068136434.1">
    <property type="nucleotide sequence ID" value="NZ_AP014924.1"/>
</dbReference>
<dbReference type="GO" id="GO:0009425">
    <property type="term" value="C:bacterial-type flagellum basal body"/>
    <property type="evidence" value="ECO:0007669"/>
    <property type="project" value="UniProtKB-SubCell"/>
</dbReference>
<dbReference type="Pfam" id="PF02049">
    <property type="entry name" value="FliE"/>
    <property type="match status" value="1"/>
</dbReference>
<evidence type="ECO:0000256" key="6">
    <source>
        <dbReference type="SAM" id="Coils"/>
    </source>
</evidence>
<keyword evidence="9" id="KW-1185">Reference proteome</keyword>